<dbReference type="NCBIfam" id="TIGR04183">
    <property type="entry name" value="Por_Secre_tail"/>
    <property type="match status" value="1"/>
</dbReference>
<keyword evidence="2" id="KW-0732">Signal</keyword>
<accession>A0A316ANV3</accession>
<gene>
    <name evidence="6" type="ORF">CLV98_102206</name>
</gene>
<feature type="domain" description="Right handed beta helix" evidence="4">
    <location>
        <begin position="1117"/>
        <end position="1265"/>
    </location>
</feature>
<feature type="domain" description="DUF1565" evidence="3">
    <location>
        <begin position="1829"/>
        <end position="2053"/>
    </location>
</feature>
<dbReference type="SMART" id="SM00710">
    <property type="entry name" value="PbH1"/>
    <property type="match status" value="36"/>
</dbReference>
<reference evidence="6 7" key="1">
    <citation type="submission" date="2018-03" db="EMBL/GenBank/DDBJ databases">
        <title>Genomic Encyclopedia of Archaeal and Bacterial Type Strains, Phase II (KMG-II): from individual species to whole genera.</title>
        <authorList>
            <person name="Goeker M."/>
        </authorList>
    </citation>
    <scope>NUCLEOTIDE SEQUENCE [LARGE SCALE GENOMIC DNA]</scope>
    <source>
        <strain evidence="6 7">DSM 100346</strain>
    </source>
</reference>
<protein>
    <submittedName>
        <fullName evidence="6">Putative secreted protein (Por secretion system target)</fullName>
    </submittedName>
</protein>
<feature type="chain" id="PRO_5016293388" evidence="2">
    <location>
        <begin position="25"/>
        <end position="2639"/>
    </location>
</feature>
<organism evidence="6 7">
    <name type="scientific">Dyadobacter jejuensis</name>
    <dbReference type="NCBI Taxonomy" id="1082580"/>
    <lineage>
        <taxon>Bacteria</taxon>
        <taxon>Pseudomonadati</taxon>
        <taxon>Bacteroidota</taxon>
        <taxon>Cytophagia</taxon>
        <taxon>Cytophagales</taxon>
        <taxon>Spirosomataceae</taxon>
        <taxon>Dyadobacter</taxon>
    </lineage>
</organism>
<dbReference type="InterPro" id="IPR012334">
    <property type="entry name" value="Pectin_lyas_fold"/>
</dbReference>
<evidence type="ECO:0000256" key="2">
    <source>
        <dbReference type="SAM" id="SignalP"/>
    </source>
</evidence>
<dbReference type="EMBL" id="QGDT01000002">
    <property type="protein sequence ID" value="PWJ59373.1"/>
    <property type="molecule type" value="Genomic_DNA"/>
</dbReference>
<keyword evidence="1" id="KW-0677">Repeat</keyword>
<dbReference type="PANTHER" id="PTHR22990:SF15">
    <property type="entry name" value="F-BOX ONLY PROTEIN 10"/>
    <property type="match status" value="1"/>
</dbReference>
<dbReference type="InterPro" id="IPR006626">
    <property type="entry name" value="PbH1"/>
</dbReference>
<dbReference type="Pfam" id="PF18962">
    <property type="entry name" value="Por_Secre_tail"/>
    <property type="match status" value="1"/>
</dbReference>
<dbReference type="Gene3D" id="2.160.20.10">
    <property type="entry name" value="Single-stranded right-handed beta-helix, Pectin lyase-like"/>
    <property type="match status" value="6"/>
</dbReference>
<evidence type="ECO:0000313" key="6">
    <source>
        <dbReference type="EMBL" id="PWJ59373.1"/>
    </source>
</evidence>
<dbReference type="PANTHER" id="PTHR22990">
    <property type="entry name" value="F-BOX ONLY PROTEIN"/>
    <property type="match status" value="1"/>
</dbReference>
<name>A0A316ANV3_9BACT</name>
<dbReference type="InterPro" id="IPR026444">
    <property type="entry name" value="Secre_tail"/>
</dbReference>
<dbReference type="Pfam" id="PF07602">
    <property type="entry name" value="DUF1565"/>
    <property type="match status" value="1"/>
</dbReference>
<evidence type="ECO:0000256" key="1">
    <source>
        <dbReference type="ARBA" id="ARBA00022737"/>
    </source>
</evidence>
<dbReference type="RefSeq" id="WP_109673265.1">
    <property type="nucleotide sequence ID" value="NZ_QGDT01000002.1"/>
</dbReference>
<feature type="domain" description="Right handed beta helix" evidence="4">
    <location>
        <begin position="142"/>
        <end position="259"/>
    </location>
</feature>
<dbReference type="InterPro" id="IPR011050">
    <property type="entry name" value="Pectin_lyase_fold/virulence"/>
</dbReference>
<evidence type="ECO:0000259" key="4">
    <source>
        <dbReference type="Pfam" id="PF13229"/>
    </source>
</evidence>
<feature type="signal peptide" evidence="2">
    <location>
        <begin position="1"/>
        <end position="24"/>
    </location>
</feature>
<sequence>MKRNHFPFIRILMLLMLGTATSYAQKIIYLNDAATTDDRFTTAIGDDAAMGATPSTPVATLTRAMSLASAGDRIMVDAGSYMATSLSIKAGVSLIGLPDDKSILNAHTGAIILNSNTQLWNLKIQRTLPPNPGHPSISVATASGSSNILIENCTFYKNRTAIYLEPGSTDITVKRCRFDDNRTGVIFPGSASATTLSKIYLIDNDLSNNRSYGLILTDNTNSPVEMYLSGNNITGNLASGIEIDNTHANTKLIMRNNWLGKDTPDRLEINTNGGFSVPDHDTEPGTAVLTNSGTIPGATYPNDLSGSATSAIVALTELYAASANPRPATNHFIHSNNTNLAGHADFAFFPSIADAISASNTDATITLPDGLYSDNVVINKKVNLVGTSQNNTIVRGTYDKGIQGAVMTISAAGAKVSQLTVTRDYGQSEATWKADKMDSGISIGANDVILDGLTVKDQRSGIYVYNRQNFQIINSLIEQNRTGLSFGVNISGGQVLNNLIRDNFTHGLIFNHAFGSGITANNFTLRHNRFSGNWLTDVYAHGTGATSEYATADLSCNAFTTNSPLTTISPAGEPGYDAQTTSQFGGSSPGFVASFAGDKIGNIKVAPWLVNVAAPAPSATSFVLSGAPLNVAPVTPPLSASNNDYRILANAIGCVLDNQTIDLAGTFDWTTTEAQEAWAKGTDAILTNGSAALSGTGDDYSITPTAAVNGVTLTSSTSATIQGPGDLTTTSLESFLFLNSKPGSSYQNWTISNLTIKDFDVAILADHNGGPTTVLNDLKILNNQFYIPADPNSIAAPNDGYQNIGVHYTFGKNIEISGNEFVMDGTGESADSESKYSTSIGLQSTTSGGTVYDGLQIRNNTFSVTGLPSAQPAIIRGIWENGSNENAAMDISGNKFTNVEAGNTANLNRQTAFWVTSRSGSAKKLVYQNNEVSGFMEGIAWIGGSFTSYNPPVYNTGAEPVLVTNNKFNDVQSALVVRKSNSSTNTGSPAEVHQNSFTGSVLFDIVNEASGETNASCNWFGEAPKLSNTGGGTINTSPKLLSGTDDDPGLTGFQTASACEYPVKNLRTLQTFATIQAAIDDIDTQDGDELLIANGIYTERVALNKKLKLTGESEAGTILDGSTLAGTGSAIYIGADQTDVMVQKLTIQNYAGINGNQSAGIYALRNNNNLTIKEVTIKNNSSASGIYANGPIDGVLIDDATLQNNGAGARGIVLWNGLKTNITVQNSLVENNDCCGIELQDGSASGVLIKGNTIVGKDNAIGMVGLTSGAGPNIIEDNIITVNGRFGIELKNPNGTGNDNDTEDGAIIVRNNTVTFGATTDLRDLAGIAVYRRGVASAFNVDIPTGVVVKSNTVTGFVQGNAGSNSEGFGIVVEGTNHKVLNNTLSGNTVDIQRQAGHTPYTAGTTTDGDQGNLSDMYFGRGNAPYSCDILVDGNTGNPVRDVTYQSGPGVVVNTNTGKTFCSLQRAINDAATVDGHELKVADGTFTENVTVTKSLSIVGKNGGASVVQLQAPSSGTGNGITVSVPNVSLRYLKVTDYNYGVVLNSNANHLLIEDADISNNKAVGIRTGTSTANISNLTVRNSLVKHNGQGMTIYGSTATGANVFDAVNIISSDFSDNATKGIYIERASNLLIDDVLVHNSGTSPSNSSNNGIDINLKYGAFENIRIQNSTITNSGLTGTATDPEAPAAVTIKARRDGSYSVSPASLSGVVLYKNTIGGPQNGVRIGEPGKIDDGTSGVSLEQNDLSLSYSGKALINRTASDISLTCNWFGLTDLVGINAKIMTASTGLNTILSTSDDAAFSNCVDPVAPTEFWVNDISLVGDVLTSAIGDDANPGTAALPFLTINHAISVAASGNTIHIDAGTYVEDVVIDKALKLFGANKDINPISGVRLAETILMPATNDPVDGSILSIQGALDGVRIEGLTLNGDNTALAGGESINGIDVNVGQSITAYDGVSNTLIRHNRIKNLNYAGISIYNYTNAGAATSGNVIEQNSFDNIVPSQFGIGILLYNNAYCDIVDNSMTRVRIGVQTGNFSKADPGDSHSITGNTISSVRRGIWHNLAYQNAANFSITGNTISAVPGSSRHDGIMLSSLQNTVGATVEDNLITGIAGVSHGYMLWNNPSNLVTIKGGTVSDVYSGIYANNYEGYPDSGGSNAKASTYTVDQVQISGAQVGIKVNDNPDNSLDASVKVIVKGTTSILLPLGKGIEVSGNNAQIELEDVQIQMSPSTTEAISLALTPAATLPNLTLHAGLTVDRNANLTAPILKTSAESIVEMGSNWTIPTGGPSNAFQIQGQLKFTNGILNAENTPVTFGPTATDVLEKSSSHILGTAIMEQRAVGTAAIQFLGVHLPSGADLGQVEIIRTTSTTPITPIFGAGAVKTLWTINPTNAGVGRDDVTFSVLQDYMNSQSPSELYGYRYNGSIWEKKSGALTTVVSGDQYTTSAFAISEFSPWTLSSAPDPLPVVLVSFQASLVEHATVLNWSTVAETNSSEFVIEHSMDGKNWQSLGLVKAQGESMGLQPYQFTHANPSVGNNLYRLKMVDLDDSFAYSRLVNVEIKNTFSTNIYPNPAAEQLNVKVEDWTKVKQIRIIDMLGKVHYQSGDTPTPSIMIDKMGSGVYLIEITKNDQSRITSKVVIAR</sequence>
<dbReference type="OrthoDB" id="898126at2"/>
<dbReference type="InterPro" id="IPR051550">
    <property type="entry name" value="SCF-Subunits/Alg-Epimerases"/>
</dbReference>
<dbReference type="Proteomes" id="UP000245880">
    <property type="component" value="Unassembled WGS sequence"/>
</dbReference>
<evidence type="ECO:0000259" key="5">
    <source>
        <dbReference type="Pfam" id="PF18962"/>
    </source>
</evidence>
<dbReference type="InterPro" id="IPR011459">
    <property type="entry name" value="DUF1565"/>
</dbReference>
<comment type="caution">
    <text evidence="6">The sequence shown here is derived from an EMBL/GenBank/DDBJ whole genome shotgun (WGS) entry which is preliminary data.</text>
</comment>
<proteinExistence type="predicted"/>
<dbReference type="SUPFAM" id="SSF51126">
    <property type="entry name" value="Pectin lyase-like"/>
    <property type="match status" value="6"/>
</dbReference>
<dbReference type="Pfam" id="PF13229">
    <property type="entry name" value="Beta_helix"/>
    <property type="match status" value="2"/>
</dbReference>
<keyword evidence="7" id="KW-1185">Reference proteome</keyword>
<dbReference type="InterPro" id="IPR039448">
    <property type="entry name" value="Beta_helix"/>
</dbReference>
<evidence type="ECO:0000313" key="7">
    <source>
        <dbReference type="Proteomes" id="UP000245880"/>
    </source>
</evidence>
<evidence type="ECO:0000259" key="3">
    <source>
        <dbReference type="Pfam" id="PF07602"/>
    </source>
</evidence>
<feature type="domain" description="Secretion system C-terminal sorting" evidence="5">
    <location>
        <begin position="2566"/>
        <end position="2637"/>
    </location>
</feature>